<name>A0A433D088_9FUNG</name>
<dbReference type="GO" id="GO:0070096">
    <property type="term" value="P:mitochondrial outer membrane translocase complex assembly"/>
    <property type="evidence" value="ECO:0007669"/>
    <property type="project" value="TreeGrafter"/>
</dbReference>
<dbReference type="GO" id="GO:0045040">
    <property type="term" value="P:protein insertion into mitochondrial outer membrane"/>
    <property type="evidence" value="ECO:0007669"/>
    <property type="project" value="TreeGrafter"/>
</dbReference>
<reference evidence="1 2" key="1">
    <citation type="journal article" date="2018" name="New Phytol.">
        <title>Phylogenomics of Endogonaceae and evolution of mycorrhizas within Mucoromycota.</title>
        <authorList>
            <person name="Chang Y."/>
            <person name="Desiro A."/>
            <person name="Na H."/>
            <person name="Sandor L."/>
            <person name="Lipzen A."/>
            <person name="Clum A."/>
            <person name="Barry K."/>
            <person name="Grigoriev I.V."/>
            <person name="Martin F.M."/>
            <person name="Stajich J.E."/>
            <person name="Smith M.E."/>
            <person name="Bonito G."/>
            <person name="Spatafora J.W."/>
        </authorList>
    </citation>
    <scope>NUCLEOTIDE SEQUENCE [LARGE SCALE GENOMIC DNA]</scope>
    <source>
        <strain evidence="1 2">GMNB39</strain>
    </source>
</reference>
<evidence type="ECO:0000313" key="2">
    <source>
        <dbReference type="Proteomes" id="UP000268093"/>
    </source>
</evidence>
<dbReference type="OrthoDB" id="5529571at2759"/>
<dbReference type="PANTHER" id="PTHR28241">
    <property type="entry name" value="MITOCHONDRIAL IMPORT PROTEIN 1"/>
    <property type="match status" value="1"/>
</dbReference>
<protein>
    <submittedName>
        <fullName evidence="1">Outer membrane protein TOM13-domain-containing protein</fullName>
    </submittedName>
</protein>
<accession>A0A433D088</accession>
<dbReference type="InterPro" id="IPR013262">
    <property type="entry name" value="OMP_MIM1/TOM13_mt"/>
</dbReference>
<proteinExistence type="predicted"/>
<gene>
    <name evidence="1" type="ORF">BC936DRAFT_149710</name>
</gene>
<dbReference type="EMBL" id="RBNI01009256">
    <property type="protein sequence ID" value="RUP44253.1"/>
    <property type="molecule type" value="Genomic_DNA"/>
</dbReference>
<comment type="caution">
    <text evidence="1">The sequence shown here is derived from an EMBL/GenBank/DDBJ whole genome shotgun (WGS) entry which is preliminary data.</text>
</comment>
<dbReference type="PANTHER" id="PTHR28241:SF1">
    <property type="entry name" value="MITOCHONDRIAL IMPORT PROTEIN 1"/>
    <property type="match status" value="1"/>
</dbReference>
<keyword evidence="2" id="KW-1185">Reference proteome</keyword>
<dbReference type="AlphaFoldDB" id="A0A433D088"/>
<sequence length="162" mass="17668">MESDAPQSLSSSAYSDDFPWRNPNNSSNNNVSHTSLAPTVSTSDSGAVQRVPWYRHPTFLAVLKSAAINFLLPFINGVMLGFGEICANEITFRMGWFGAKIIPAAGRNTVPLGLRAAANAESYNKIMYPKEHQQAQARALEEEKKRAGALEKDMAALKSLPL</sequence>
<organism evidence="1 2">
    <name type="scientific">Jimgerdemannia flammicorona</name>
    <dbReference type="NCBI Taxonomy" id="994334"/>
    <lineage>
        <taxon>Eukaryota</taxon>
        <taxon>Fungi</taxon>
        <taxon>Fungi incertae sedis</taxon>
        <taxon>Mucoromycota</taxon>
        <taxon>Mucoromycotina</taxon>
        <taxon>Endogonomycetes</taxon>
        <taxon>Endogonales</taxon>
        <taxon>Endogonaceae</taxon>
        <taxon>Jimgerdemannia</taxon>
    </lineage>
</organism>
<dbReference type="Pfam" id="PF08219">
    <property type="entry name" value="TOM13"/>
    <property type="match status" value="1"/>
</dbReference>
<dbReference type="GO" id="GO:0005741">
    <property type="term" value="C:mitochondrial outer membrane"/>
    <property type="evidence" value="ECO:0007669"/>
    <property type="project" value="InterPro"/>
</dbReference>
<evidence type="ECO:0000313" key="1">
    <source>
        <dbReference type="EMBL" id="RUP44253.1"/>
    </source>
</evidence>
<dbReference type="Proteomes" id="UP000268093">
    <property type="component" value="Unassembled WGS sequence"/>
</dbReference>